<accession>X0TQP4</accession>
<keyword evidence="4" id="KW-0648">Protein biosynthesis</keyword>
<dbReference type="Pfam" id="PF00009">
    <property type="entry name" value="GTP_EFTU"/>
    <property type="match status" value="1"/>
</dbReference>
<gene>
    <name evidence="8" type="ORF">S01H1_29358</name>
</gene>
<dbReference type="GO" id="GO:0003743">
    <property type="term" value="F:translation initiation factor activity"/>
    <property type="evidence" value="ECO:0007669"/>
    <property type="project" value="UniProtKB-KW"/>
</dbReference>
<dbReference type="SUPFAM" id="SSF50447">
    <property type="entry name" value="Translation proteins"/>
    <property type="match status" value="1"/>
</dbReference>
<dbReference type="InterPro" id="IPR053905">
    <property type="entry name" value="EF-G-like_DII"/>
</dbReference>
<reference evidence="8" key="1">
    <citation type="journal article" date="2014" name="Front. Microbiol.">
        <title>High frequency of phylogenetically diverse reductive dehalogenase-homologous genes in deep subseafloor sedimentary metagenomes.</title>
        <authorList>
            <person name="Kawai M."/>
            <person name="Futagami T."/>
            <person name="Toyoda A."/>
            <person name="Takaki Y."/>
            <person name="Nishi S."/>
            <person name="Hori S."/>
            <person name="Arai W."/>
            <person name="Tsubouchi T."/>
            <person name="Morono Y."/>
            <person name="Uchiyama I."/>
            <person name="Ito T."/>
            <person name="Fujiyama A."/>
            <person name="Inagaki F."/>
            <person name="Takami H."/>
        </authorList>
    </citation>
    <scope>NUCLEOTIDE SEQUENCE</scope>
    <source>
        <strain evidence="8">Expedition CK06-06</strain>
    </source>
</reference>
<evidence type="ECO:0000256" key="5">
    <source>
        <dbReference type="ARBA" id="ARBA00023134"/>
    </source>
</evidence>
<evidence type="ECO:0000256" key="3">
    <source>
        <dbReference type="ARBA" id="ARBA00022741"/>
    </source>
</evidence>
<dbReference type="InterPro" id="IPR044145">
    <property type="entry name" value="IF2_II"/>
</dbReference>
<dbReference type="CDD" id="cd03702">
    <property type="entry name" value="IF2_mtIF2_II"/>
    <property type="match status" value="1"/>
</dbReference>
<proteinExistence type="inferred from homology"/>
<keyword evidence="2" id="KW-0396">Initiation factor</keyword>
<evidence type="ECO:0000256" key="6">
    <source>
        <dbReference type="SAM" id="MobiDB-lite"/>
    </source>
</evidence>
<feature type="domain" description="Tr-type G" evidence="7">
    <location>
        <begin position="1"/>
        <end position="137"/>
    </location>
</feature>
<evidence type="ECO:0000313" key="8">
    <source>
        <dbReference type="EMBL" id="GAF89536.1"/>
    </source>
</evidence>
<dbReference type="NCBIfam" id="TIGR00231">
    <property type="entry name" value="small_GTP"/>
    <property type="match status" value="1"/>
</dbReference>
<sequence>DGGITQHMGAYHVDTERGAVTFLDTPGHEAFTAMRARGAEVTDVVVLVVAADDGIMPQTIEAINHAKAAQVPIVVALNKIDLGDENRLRIYGQLSDHGLTPSGDWGGEVDVIETSATTGHGVVDLVDHLADLTSILDLKADPTPPTSGTVIEAQTKPGVGAVARVLIQQGTLRVGAFIVCGNAAGKVRAMLDDRGRKISEAPPSIPVEVWGLDDVPSAGDTLYEVDNLQRAKETAAETKHSRIEESRLQSRKVKTLEEMLQRRDSEEVPELNEGRIL</sequence>
<dbReference type="FunFam" id="2.40.30.10:FF:000007">
    <property type="entry name" value="Translation initiation factor IF-2"/>
    <property type="match status" value="1"/>
</dbReference>
<dbReference type="InterPro" id="IPR009000">
    <property type="entry name" value="Transl_B-barrel_sf"/>
</dbReference>
<dbReference type="InterPro" id="IPR015760">
    <property type="entry name" value="TIF_IF2"/>
</dbReference>
<evidence type="ECO:0000256" key="1">
    <source>
        <dbReference type="ARBA" id="ARBA00007733"/>
    </source>
</evidence>
<dbReference type="InterPro" id="IPR000795">
    <property type="entry name" value="T_Tr_GTP-bd_dom"/>
</dbReference>
<dbReference type="GO" id="GO:0005829">
    <property type="term" value="C:cytosol"/>
    <property type="evidence" value="ECO:0007669"/>
    <property type="project" value="TreeGrafter"/>
</dbReference>
<dbReference type="InterPro" id="IPR005225">
    <property type="entry name" value="Small_GTP-bd"/>
</dbReference>
<feature type="non-terminal residue" evidence="8">
    <location>
        <position position="1"/>
    </location>
</feature>
<dbReference type="Pfam" id="PF22042">
    <property type="entry name" value="EF-G_D2"/>
    <property type="match status" value="1"/>
</dbReference>
<dbReference type="EMBL" id="BARS01017990">
    <property type="protein sequence ID" value="GAF89536.1"/>
    <property type="molecule type" value="Genomic_DNA"/>
</dbReference>
<dbReference type="Gene3D" id="3.40.50.300">
    <property type="entry name" value="P-loop containing nucleotide triphosphate hydrolases"/>
    <property type="match status" value="1"/>
</dbReference>
<dbReference type="PANTHER" id="PTHR43381:SF5">
    <property type="entry name" value="TR-TYPE G DOMAIN-CONTAINING PROTEIN"/>
    <property type="match status" value="1"/>
</dbReference>
<keyword evidence="5" id="KW-0342">GTP-binding</keyword>
<dbReference type="GO" id="GO:0005525">
    <property type="term" value="F:GTP binding"/>
    <property type="evidence" value="ECO:0007669"/>
    <property type="project" value="UniProtKB-KW"/>
</dbReference>
<organism evidence="8">
    <name type="scientific">marine sediment metagenome</name>
    <dbReference type="NCBI Taxonomy" id="412755"/>
    <lineage>
        <taxon>unclassified sequences</taxon>
        <taxon>metagenomes</taxon>
        <taxon>ecological metagenomes</taxon>
    </lineage>
</organism>
<dbReference type="PANTHER" id="PTHR43381">
    <property type="entry name" value="TRANSLATION INITIATION FACTOR IF-2-RELATED"/>
    <property type="match status" value="1"/>
</dbReference>
<dbReference type="AlphaFoldDB" id="X0TQP4"/>
<evidence type="ECO:0000256" key="2">
    <source>
        <dbReference type="ARBA" id="ARBA00022540"/>
    </source>
</evidence>
<dbReference type="GO" id="GO:0003924">
    <property type="term" value="F:GTPase activity"/>
    <property type="evidence" value="ECO:0007669"/>
    <property type="project" value="InterPro"/>
</dbReference>
<feature type="region of interest" description="Disordered" evidence="6">
    <location>
        <begin position="258"/>
        <end position="277"/>
    </location>
</feature>
<comment type="caution">
    <text evidence="8">The sequence shown here is derived from an EMBL/GenBank/DDBJ whole genome shotgun (WGS) entry which is preliminary data.</text>
</comment>
<evidence type="ECO:0000256" key="4">
    <source>
        <dbReference type="ARBA" id="ARBA00022917"/>
    </source>
</evidence>
<protein>
    <recommendedName>
        <fullName evidence="7">Tr-type G domain-containing protein</fullName>
    </recommendedName>
</protein>
<keyword evidence="3" id="KW-0547">Nucleotide-binding</keyword>
<dbReference type="Gene3D" id="2.40.30.10">
    <property type="entry name" value="Translation factors"/>
    <property type="match status" value="1"/>
</dbReference>
<dbReference type="PRINTS" id="PR00315">
    <property type="entry name" value="ELONGATNFCT"/>
</dbReference>
<name>X0TQP4_9ZZZZ</name>
<feature type="non-terminal residue" evidence="8">
    <location>
        <position position="277"/>
    </location>
</feature>
<comment type="similarity">
    <text evidence="1">Belongs to the TRAFAC class translation factor GTPase superfamily. Classic translation factor GTPase family. IF-2 subfamily.</text>
</comment>
<evidence type="ECO:0000259" key="7">
    <source>
        <dbReference type="PROSITE" id="PS51722"/>
    </source>
</evidence>
<dbReference type="InterPro" id="IPR027417">
    <property type="entry name" value="P-loop_NTPase"/>
</dbReference>
<dbReference type="PROSITE" id="PS51722">
    <property type="entry name" value="G_TR_2"/>
    <property type="match status" value="1"/>
</dbReference>
<dbReference type="SUPFAM" id="SSF52540">
    <property type="entry name" value="P-loop containing nucleoside triphosphate hydrolases"/>
    <property type="match status" value="1"/>
</dbReference>